<feature type="compositionally biased region" description="Acidic residues" evidence="1">
    <location>
        <begin position="17"/>
        <end position="26"/>
    </location>
</feature>
<feature type="region of interest" description="Disordered" evidence="1">
    <location>
        <begin position="16"/>
        <end position="57"/>
    </location>
</feature>
<evidence type="ECO:0000256" key="1">
    <source>
        <dbReference type="SAM" id="MobiDB-lite"/>
    </source>
</evidence>
<proteinExistence type="predicted"/>
<dbReference type="EMBL" id="CP108021">
    <property type="protein sequence ID" value="WUM19928.1"/>
    <property type="molecule type" value="Genomic_DNA"/>
</dbReference>
<organism evidence="2 3">
    <name type="scientific">Williamsia herbipolensis</name>
    <dbReference type="NCBI Taxonomy" id="1603258"/>
    <lineage>
        <taxon>Bacteria</taxon>
        <taxon>Bacillati</taxon>
        <taxon>Actinomycetota</taxon>
        <taxon>Actinomycetes</taxon>
        <taxon>Mycobacteriales</taxon>
        <taxon>Nocardiaceae</taxon>
        <taxon>Williamsia</taxon>
    </lineage>
</organism>
<sequence>MTDRDEWERRRRLAEVFGDDLPDVTTDEASSTSDRDHSSARSADDRWFLDNRPPHHE</sequence>
<accession>A0AAU4K1M8</accession>
<reference evidence="2 3" key="1">
    <citation type="submission" date="2022-10" db="EMBL/GenBank/DDBJ databases">
        <title>The complete genomes of actinobacterial strains from the NBC collection.</title>
        <authorList>
            <person name="Joergensen T.S."/>
            <person name="Alvarez Arevalo M."/>
            <person name="Sterndorff E.B."/>
            <person name="Faurdal D."/>
            <person name="Vuksanovic O."/>
            <person name="Mourched A.-S."/>
            <person name="Charusanti P."/>
            <person name="Shaw S."/>
            <person name="Blin K."/>
            <person name="Weber T."/>
        </authorList>
    </citation>
    <scope>NUCLEOTIDE SEQUENCE [LARGE SCALE GENOMIC DNA]</scope>
    <source>
        <strain evidence="2 3">NBC_00319</strain>
    </source>
</reference>
<dbReference type="Proteomes" id="UP001432128">
    <property type="component" value="Chromosome"/>
</dbReference>
<dbReference type="KEGG" id="whr:OG579_19905"/>
<feature type="compositionally biased region" description="Basic and acidic residues" evidence="1">
    <location>
        <begin position="33"/>
        <end position="57"/>
    </location>
</feature>
<gene>
    <name evidence="2" type="ORF">OG579_19905</name>
</gene>
<dbReference type="RefSeq" id="WP_328857357.1">
    <property type="nucleotide sequence ID" value="NZ_CP108021.1"/>
</dbReference>
<evidence type="ECO:0000313" key="2">
    <source>
        <dbReference type="EMBL" id="WUM19928.1"/>
    </source>
</evidence>
<name>A0AAU4K1M8_9NOCA</name>
<dbReference type="AlphaFoldDB" id="A0AAU4K1M8"/>
<evidence type="ECO:0000313" key="3">
    <source>
        <dbReference type="Proteomes" id="UP001432128"/>
    </source>
</evidence>
<keyword evidence="3" id="KW-1185">Reference proteome</keyword>
<protein>
    <submittedName>
        <fullName evidence="2">Uncharacterized protein</fullName>
    </submittedName>
</protein>